<name>A0ABU0IQZ8_9CAUL</name>
<gene>
    <name evidence="1" type="ORF">QO010_001601</name>
</gene>
<dbReference type="Pfam" id="PF17784">
    <property type="entry name" value="Sulfotransfer_4"/>
    <property type="match status" value="1"/>
</dbReference>
<dbReference type="EMBL" id="JAUSVS010000002">
    <property type="protein sequence ID" value="MDQ0463830.1"/>
    <property type="molecule type" value="Genomic_DNA"/>
</dbReference>
<proteinExistence type="predicted"/>
<evidence type="ECO:0000313" key="1">
    <source>
        <dbReference type="EMBL" id="MDQ0463830.1"/>
    </source>
</evidence>
<keyword evidence="2" id="KW-1185">Reference proteome</keyword>
<organism evidence="1 2">
    <name type="scientific">Caulobacter ginsengisoli</name>
    <dbReference type="NCBI Taxonomy" id="400775"/>
    <lineage>
        <taxon>Bacteria</taxon>
        <taxon>Pseudomonadati</taxon>
        <taxon>Pseudomonadota</taxon>
        <taxon>Alphaproteobacteria</taxon>
        <taxon>Caulobacterales</taxon>
        <taxon>Caulobacteraceae</taxon>
        <taxon>Caulobacter</taxon>
    </lineage>
</organism>
<dbReference type="InterPro" id="IPR040632">
    <property type="entry name" value="Sulfotransfer_4"/>
</dbReference>
<protein>
    <recommendedName>
        <fullName evidence="3">Sulfotransferase family protein</fullName>
    </recommendedName>
</protein>
<dbReference type="SUPFAM" id="SSF52540">
    <property type="entry name" value="P-loop containing nucleoside triphosphate hydrolases"/>
    <property type="match status" value="1"/>
</dbReference>
<reference evidence="1 2" key="1">
    <citation type="submission" date="2023-07" db="EMBL/GenBank/DDBJ databases">
        <title>Genomic Encyclopedia of Type Strains, Phase IV (KMG-IV): sequencing the most valuable type-strain genomes for metagenomic binning, comparative biology and taxonomic classification.</title>
        <authorList>
            <person name="Goeker M."/>
        </authorList>
    </citation>
    <scope>NUCLEOTIDE SEQUENCE [LARGE SCALE GENOMIC DNA]</scope>
    <source>
        <strain evidence="1 2">DSM 18695</strain>
    </source>
</reference>
<evidence type="ECO:0008006" key="3">
    <source>
        <dbReference type="Google" id="ProtNLM"/>
    </source>
</evidence>
<comment type="caution">
    <text evidence="1">The sequence shown here is derived from an EMBL/GenBank/DDBJ whole genome shotgun (WGS) entry which is preliminary data.</text>
</comment>
<dbReference type="PANTHER" id="PTHR36978:SF4">
    <property type="entry name" value="P-LOOP CONTAINING NUCLEOSIDE TRIPHOSPHATE HYDROLASE PROTEIN"/>
    <property type="match status" value="1"/>
</dbReference>
<evidence type="ECO:0000313" key="2">
    <source>
        <dbReference type="Proteomes" id="UP001228905"/>
    </source>
</evidence>
<dbReference type="Gene3D" id="3.40.50.300">
    <property type="entry name" value="P-loop containing nucleotide triphosphate hydrolases"/>
    <property type="match status" value="1"/>
</dbReference>
<dbReference type="InterPro" id="IPR027417">
    <property type="entry name" value="P-loop_NTPase"/>
</dbReference>
<dbReference type="Proteomes" id="UP001228905">
    <property type="component" value="Unassembled WGS sequence"/>
</dbReference>
<dbReference type="PANTHER" id="PTHR36978">
    <property type="entry name" value="P-LOOP CONTAINING NUCLEOTIDE TRIPHOSPHATE HYDROLASE"/>
    <property type="match status" value="1"/>
</dbReference>
<accession>A0ABU0IQZ8</accession>
<sequence length="190" mass="21203">MSLKLALEQLGLGRCHHMMEVFGRPEDIDLWRRAGEGEAVDWEVLFDGFSCAVDWPSAEFYGVLAQRYPDAKVILTTRDADSWFRSTQATIFADPDFKNAPPGFAAMVAAVIGQKFDGRLNDRDHCIAVYERHNAQVRASIPADRLLEYHPGQGWGPLCDFLGLPVPEAPYPKVNSTEEFVQRQAAAGPH</sequence>